<dbReference type="AlphaFoldDB" id="A0AAD6ZSX6"/>
<dbReference type="InterPro" id="IPR036537">
    <property type="entry name" value="Adaptor_Cbl_N_dom_sf"/>
</dbReference>
<dbReference type="SUPFAM" id="SSF48452">
    <property type="entry name" value="TPR-like"/>
    <property type="match status" value="1"/>
</dbReference>
<proteinExistence type="predicted"/>
<gene>
    <name evidence="2" type="ORF">DFH08DRAFT_1014374</name>
</gene>
<feature type="domain" description="Novel STAND NTPase 1" evidence="1">
    <location>
        <begin position="190"/>
        <end position="328"/>
    </location>
</feature>
<evidence type="ECO:0000313" key="3">
    <source>
        <dbReference type="Proteomes" id="UP001218218"/>
    </source>
</evidence>
<protein>
    <recommendedName>
        <fullName evidence="1">Novel STAND NTPase 1 domain-containing protein</fullName>
    </recommendedName>
</protein>
<evidence type="ECO:0000313" key="2">
    <source>
        <dbReference type="EMBL" id="KAJ7337406.1"/>
    </source>
</evidence>
<dbReference type="PANTHER" id="PTHR47691:SF3">
    <property type="entry name" value="HTH-TYPE TRANSCRIPTIONAL REGULATOR RV0890C-RELATED"/>
    <property type="match status" value="1"/>
</dbReference>
<dbReference type="SUPFAM" id="SSF52540">
    <property type="entry name" value="P-loop containing nucleoside triphosphate hydrolases"/>
    <property type="match status" value="1"/>
</dbReference>
<dbReference type="Gene3D" id="1.20.930.20">
    <property type="entry name" value="Adaptor protein Cbl, N-terminal domain"/>
    <property type="match status" value="1"/>
</dbReference>
<dbReference type="InterPro" id="IPR059179">
    <property type="entry name" value="MLKL-like_MCAfunc"/>
</dbReference>
<evidence type="ECO:0000259" key="1">
    <source>
        <dbReference type="Pfam" id="PF20703"/>
    </source>
</evidence>
<keyword evidence="3" id="KW-1185">Reference proteome</keyword>
<dbReference type="Proteomes" id="UP001218218">
    <property type="component" value="Unassembled WGS sequence"/>
</dbReference>
<dbReference type="InterPro" id="IPR027417">
    <property type="entry name" value="P-loop_NTPase"/>
</dbReference>
<dbReference type="InterPro" id="IPR049052">
    <property type="entry name" value="nSTAND1"/>
</dbReference>
<dbReference type="PANTHER" id="PTHR47691">
    <property type="entry name" value="REGULATOR-RELATED"/>
    <property type="match status" value="1"/>
</dbReference>
<organism evidence="2 3">
    <name type="scientific">Mycena albidolilacea</name>
    <dbReference type="NCBI Taxonomy" id="1033008"/>
    <lineage>
        <taxon>Eukaryota</taxon>
        <taxon>Fungi</taxon>
        <taxon>Dikarya</taxon>
        <taxon>Basidiomycota</taxon>
        <taxon>Agaricomycotina</taxon>
        <taxon>Agaricomycetes</taxon>
        <taxon>Agaricomycetidae</taxon>
        <taxon>Agaricales</taxon>
        <taxon>Marasmiineae</taxon>
        <taxon>Mycenaceae</taxon>
        <taxon>Mycena</taxon>
    </lineage>
</organism>
<dbReference type="InterPro" id="IPR011990">
    <property type="entry name" value="TPR-like_helical_dom_sf"/>
</dbReference>
<sequence>MPRQSTLTEIRVTNIVQCLTPALTLLKELDDAFGPPFIQPIANTIESLMSMAQIVKRNKNECAELMENIHPVLYAIIGLYLKSESLAPVMLDNIGMFMETLHKIYTFLEAQKDGIKLKHLFHNTEIQNLLEGCHAGLDQAAEVFKITTGPATISEIDAIKETTQRMHEELLELIQTQSDASTTSDRSLPKIFHGRESEVEKIMKILGQESPRIAILGGGGMGKTSLARAVLHHPDTAAKFEDRFFVSAESATTSIELAALIGLHVGLNPGTDLTQPVVQYFSRKPSCLLVLDNLDTVWEPIQSRGGIEEFLALLTAVNHLALIITMRGAERPAKVQWTHPFLLPLQTLSAEAAQQTFMDITDNVYRKEEVEQILQFTDNMPLAVDLIAHLCDYEGLTNVLARWDIERTALLSVGYDRKSNLDASIQLSLSSPRITSNSKELLSLLSILPDGLSDAELVKSELPIPNILSCKSVLLTTSLAYQDSNRRLRSLMPVREHVQHFLPPSTTLVQCLHKLLYALLELYWKYHGKQMGQVVNQITQNLANFHEVLQRGLHDNALDHRDTIYSILTLCSFYRITGRGGLALMEELQSIVPGLDDHQLKIQFMTEVLYEYYPTFDREQIITQAISILELVKNPLLESRFYNAVGSYSFASRHDPPQAMQFYQRALKLAKMCPDNSQESVVLINIAFLEWKTGEYCTAQVHASEAQRLSQFSADLYNEARALWIEAECLASLGDFKQSIDQLHRSRVMLGNCGLADGGLAQNITILEGEIHLQKSEYAQARNIYSEIVETKISEQNPSYYALALANVIHIDTLCGDTVDAYCKLNKAKDILGQVSRAGSTMFEADVELREEKFETARVKFREILTSIWGGEIEIESFCLDRLADIKAWPASEWHTRWPVMYCGHAYKYKNKLALHKALLYLGDVFLATKDDETATNLFIVALEGFTHMDIHRSRAQCMAKDVAQIDVRLLTVDKAHQKYLLQLTTLSASDRSLNRETSEIQEVEPMDSSVPAASLVKQIILYKLTAGRAGKRQGRPDSVLFLTGNDSGIESQHFSDPSVTPVKRILSDESGYLKLNTDDPQNTHSILGGSKYQDFLYDLYLAQDFKIEFDVLIIYNESEVWVTLKIPVLSALWYTCILEGSKYWDFLYDLYLAQDFKNRI</sequence>
<name>A0AAD6ZSX6_9AGAR</name>
<accession>A0AAD6ZSX6</accession>
<dbReference type="GO" id="GO:0007166">
    <property type="term" value="P:cell surface receptor signaling pathway"/>
    <property type="evidence" value="ECO:0007669"/>
    <property type="project" value="InterPro"/>
</dbReference>
<dbReference type="EMBL" id="JARIHO010000029">
    <property type="protein sequence ID" value="KAJ7337406.1"/>
    <property type="molecule type" value="Genomic_DNA"/>
</dbReference>
<dbReference type="Pfam" id="PF20703">
    <property type="entry name" value="nSTAND1"/>
    <property type="match status" value="1"/>
</dbReference>
<reference evidence="2" key="1">
    <citation type="submission" date="2023-03" db="EMBL/GenBank/DDBJ databases">
        <title>Massive genome expansion in bonnet fungi (Mycena s.s.) driven by repeated elements and novel gene families across ecological guilds.</title>
        <authorList>
            <consortium name="Lawrence Berkeley National Laboratory"/>
            <person name="Harder C.B."/>
            <person name="Miyauchi S."/>
            <person name="Viragh M."/>
            <person name="Kuo A."/>
            <person name="Thoen E."/>
            <person name="Andreopoulos B."/>
            <person name="Lu D."/>
            <person name="Skrede I."/>
            <person name="Drula E."/>
            <person name="Henrissat B."/>
            <person name="Morin E."/>
            <person name="Kohler A."/>
            <person name="Barry K."/>
            <person name="LaButti K."/>
            <person name="Morin E."/>
            <person name="Salamov A."/>
            <person name="Lipzen A."/>
            <person name="Mereny Z."/>
            <person name="Hegedus B."/>
            <person name="Baldrian P."/>
            <person name="Stursova M."/>
            <person name="Weitz H."/>
            <person name="Taylor A."/>
            <person name="Grigoriev I.V."/>
            <person name="Nagy L.G."/>
            <person name="Martin F."/>
            <person name="Kauserud H."/>
        </authorList>
    </citation>
    <scope>NUCLEOTIDE SEQUENCE</scope>
    <source>
        <strain evidence="2">CBHHK002</strain>
    </source>
</reference>
<dbReference type="Gene3D" id="1.25.40.10">
    <property type="entry name" value="Tetratricopeptide repeat domain"/>
    <property type="match status" value="1"/>
</dbReference>
<dbReference type="Gene3D" id="3.40.50.300">
    <property type="entry name" value="P-loop containing nucleotide triphosphate hydrolases"/>
    <property type="match status" value="1"/>
</dbReference>
<comment type="caution">
    <text evidence="2">The sequence shown here is derived from an EMBL/GenBank/DDBJ whole genome shotgun (WGS) entry which is preliminary data.</text>
</comment>
<dbReference type="CDD" id="cd21037">
    <property type="entry name" value="MLKL_NTD"/>
    <property type="match status" value="1"/>
</dbReference>